<reference evidence="1 2" key="1">
    <citation type="submission" date="2017-07" db="EMBL/GenBank/DDBJ databases">
        <title>Virgibacillus sp. LM2416.</title>
        <authorList>
            <person name="Tak E.J."/>
            <person name="Bae J.-W."/>
        </authorList>
    </citation>
    <scope>NUCLEOTIDE SEQUENCE [LARGE SCALE GENOMIC DNA]</scope>
    <source>
        <strain evidence="1 2">LM2416</strain>
    </source>
</reference>
<evidence type="ECO:0000313" key="2">
    <source>
        <dbReference type="Proteomes" id="UP000198312"/>
    </source>
</evidence>
<dbReference type="RefSeq" id="WP_089060598.1">
    <property type="nucleotide sequence ID" value="NZ_CP022315.1"/>
</dbReference>
<dbReference type="KEGG" id="vil:CFK37_03590"/>
<evidence type="ECO:0000313" key="1">
    <source>
        <dbReference type="EMBL" id="ASK61321.1"/>
    </source>
</evidence>
<dbReference type="InterPro" id="IPR017850">
    <property type="entry name" value="Alkaline_phosphatase_core_sf"/>
</dbReference>
<gene>
    <name evidence="1" type="ORF">CFK37_03590</name>
</gene>
<sequence>MSEVAGQIDVKPTLLHLLGVETDNNIYFGNDLFSKDCKGYISLRNGDFISEKYVSTSGICYNRQTGERVEGENKSDVEKETESPCAPIGEKVNKELGYSDDIIYGDLFRFMDLDEME</sequence>
<organism evidence="1 2">
    <name type="scientific">Virgibacillus phasianinus</name>
    <dbReference type="NCBI Taxonomy" id="2017483"/>
    <lineage>
        <taxon>Bacteria</taxon>
        <taxon>Bacillati</taxon>
        <taxon>Bacillota</taxon>
        <taxon>Bacilli</taxon>
        <taxon>Bacillales</taxon>
        <taxon>Bacillaceae</taxon>
        <taxon>Virgibacillus</taxon>
    </lineage>
</organism>
<keyword evidence="2" id="KW-1185">Reference proteome</keyword>
<proteinExistence type="predicted"/>
<dbReference type="Proteomes" id="UP000198312">
    <property type="component" value="Chromosome"/>
</dbReference>
<dbReference type="PANTHER" id="PTHR47371:SF1">
    <property type="entry name" value="LIPOTEICHOIC ACID SYNTHASE-LIKE YQGS"/>
    <property type="match status" value="1"/>
</dbReference>
<dbReference type="InterPro" id="IPR050448">
    <property type="entry name" value="OpgB/LTA_synthase_biosynth"/>
</dbReference>
<name>A0A220U0C9_9BACI</name>
<protein>
    <submittedName>
        <fullName evidence="1">Uncharacterized protein</fullName>
    </submittedName>
</protein>
<dbReference type="PANTHER" id="PTHR47371">
    <property type="entry name" value="LIPOTEICHOIC ACID SYNTHASE"/>
    <property type="match status" value="1"/>
</dbReference>
<dbReference type="SUPFAM" id="SSF53649">
    <property type="entry name" value="Alkaline phosphatase-like"/>
    <property type="match status" value="1"/>
</dbReference>
<dbReference type="EMBL" id="CP022315">
    <property type="protein sequence ID" value="ASK61321.1"/>
    <property type="molecule type" value="Genomic_DNA"/>
</dbReference>
<accession>A0A220U0C9</accession>
<dbReference type="Gene3D" id="3.30.1120.170">
    <property type="match status" value="1"/>
</dbReference>
<dbReference type="OrthoDB" id="5901192at2"/>
<dbReference type="AlphaFoldDB" id="A0A220U0C9"/>